<evidence type="ECO:0000313" key="1">
    <source>
        <dbReference type="EMBL" id="MFD3276602.1"/>
    </source>
</evidence>
<keyword evidence="2" id="KW-1185">Reference proteome</keyword>
<dbReference type="InterPro" id="IPR018669">
    <property type="entry name" value="Toxin_HigB"/>
</dbReference>
<dbReference type="Pfam" id="PF09907">
    <property type="entry name" value="HigB_toxin"/>
    <property type="match status" value="1"/>
</dbReference>
<comment type="caution">
    <text evidence="1">The sequence shown here is derived from an EMBL/GenBank/DDBJ whole genome shotgun (WGS) entry which is preliminary data.</text>
</comment>
<dbReference type="RefSeq" id="WP_377977048.1">
    <property type="nucleotide sequence ID" value="NZ_JBBKYA010000005.1"/>
</dbReference>
<evidence type="ECO:0000313" key="2">
    <source>
        <dbReference type="Proteomes" id="UP001598114"/>
    </source>
</evidence>
<sequence>MQSYPDASHALFNWNHEFALHKFSNFNEIKAVYRSASIIGNNCVVFNIKGNAYRLIVSMNFIQGACYIIWFGNHQSYDSIDAERISFAPQIIKK</sequence>
<accession>A0ABW6D8H0</accession>
<dbReference type="Proteomes" id="UP001598114">
    <property type="component" value="Unassembled WGS sequence"/>
</dbReference>
<reference evidence="1 2" key="1">
    <citation type="submission" date="2024-03" db="EMBL/GenBank/DDBJ databases">
        <title>Aquirufa genome sequencing.</title>
        <authorList>
            <person name="Pitt A."/>
            <person name="Hahn M.W."/>
        </authorList>
    </citation>
    <scope>NUCLEOTIDE SEQUENCE [LARGE SCALE GENOMIC DNA]</scope>
    <source>
        <strain evidence="1 2">PLAD-142S6K</strain>
    </source>
</reference>
<name>A0ABW6D8H0_9BACT</name>
<proteinExistence type="predicted"/>
<organism evidence="1 2">
    <name type="scientific">Aquirufa echingensis</name>
    <dbReference type="NCBI Taxonomy" id="3096516"/>
    <lineage>
        <taxon>Bacteria</taxon>
        <taxon>Pseudomonadati</taxon>
        <taxon>Bacteroidota</taxon>
        <taxon>Cytophagia</taxon>
        <taxon>Cytophagales</taxon>
        <taxon>Flectobacillaceae</taxon>
        <taxon>Aquirufa</taxon>
    </lineage>
</organism>
<gene>
    <name evidence="1" type="ORF">SKC38_10220</name>
</gene>
<protein>
    <submittedName>
        <fullName evidence="1">Type II toxin-antitoxin system HigB family toxin</fullName>
    </submittedName>
</protein>
<dbReference type="EMBL" id="JBBKYA010000005">
    <property type="protein sequence ID" value="MFD3276602.1"/>
    <property type="molecule type" value="Genomic_DNA"/>
</dbReference>